<sequence>MEANMEDNFVEESQEKSNSNFEIPRIGTKDALNDHMEICVTEAEKRETGALNVRDFYTVYLIETKQSYRIYDTMVTDTNWNGALTQLSSIWRRYSEFELLRNYLELTYPYVVLPALPEKKVLYAWQKVASDTFDPDFVDRRRAGLENFLLRVASHPILSYDHLFVGFLQQAVGWRENIKETGYLQLAESTLKGLSVSVRLKQPDKRFEAIKNYSNELQSNVGNFLRVRARMAERLYAIHKLHANYGRVFSEWSAKEKEMGDGLQVCLVFRV</sequence>
<protein>
    <recommendedName>
        <fullName evidence="2">PX domain-containing protein</fullName>
    </recommendedName>
</protein>
<dbReference type="GO" id="GO:0031201">
    <property type="term" value="C:SNARE complex"/>
    <property type="evidence" value="ECO:0007669"/>
    <property type="project" value="TreeGrafter"/>
</dbReference>
<evidence type="ECO:0000313" key="3">
    <source>
        <dbReference type="EMBL" id="CAD7411139.1"/>
    </source>
</evidence>
<dbReference type="InterPro" id="IPR036871">
    <property type="entry name" value="PX_dom_sf"/>
</dbReference>
<dbReference type="CDD" id="cd06864">
    <property type="entry name" value="PX_SNX4"/>
    <property type="match status" value="1"/>
</dbReference>
<dbReference type="InterPro" id="IPR034783">
    <property type="entry name" value="SNX4"/>
</dbReference>
<dbReference type="InterPro" id="IPR034902">
    <property type="entry name" value="PX_SNX4"/>
</dbReference>
<dbReference type="GO" id="GO:0031901">
    <property type="term" value="C:early endosome membrane"/>
    <property type="evidence" value="ECO:0007669"/>
    <property type="project" value="TreeGrafter"/>
</dbReference>
<dbReference type="Pfam" id="PF00787">
    <property type="entry name" value="PX"/>
    <property type="match status" value="1"/>
</dbReference>
<dbReference type="InterPro" id="IPR001683">
    <property type="entry name" value="PX_dom"/>
</dbReference>
<feature type="domain" description="PX" evidence="2">
    <location>
        <begin position="38"/>
        <end position="174"/>
    </location>
</feature>
<gene>
    <name evidence="3" type="ORF">TPSB3V08_LOCUS7721</name>
</gene>
<dbReference type="PANTHER" id="PTHR46596:SF1">
    <property type="entry name" value="SORTING NEXIN-4"/>
    <property type="match status" value="1"/>
</dbReference>
<dbReference type="SUPFAM" id="SSF64268">
    <property type="entry name" value="PX domain"/>
    <property type="match status" value="1"/>
</dbReference>
<proteinExistence type="predicted"/>
<accession>A0A7R9DC82</accession>
<dbReference type="GO" id="GO:0005886">
    <property type="term" value="C:plasma membrane"/>
    <property type="evidence" value="ECO:0007669"/>
    <property type="project" value="TreeGrafter"/>
</dbReference>
<name>A0A7R9DC82_TIMPO</name>
<evidence type="ECO:0000259" key="2">
    <source>
        <dbReference type="PROSITE" id="PS50195"/>
    </source>
</evidence>
<feature type="region of interest" description="Disordered" evidence="1">
    <location>
        <begin position="1"/>
        <end position="21"/>
    </location>
</feature>
<dbReference type="GO" id="GO:0032266">
    <property type="term" value="F:phosphatidylinositol-3-phosphate binding"/>
    <property type="evidence" value="ECO:0007669"/>
    <property type="project" value="TreeGrafter"/>
</dbReference>
<dbReference type="PROSITE" id="PS50195">
    <property type="entry name" value="PX"/>
    <property type="match status" value="1"/>
</dbReference>
<reference evidence="3" key="1">
    <citation type="submission" date="2020-11" db="EMBL/GenBank/DDBJ databases">
        <authorList>
            <person name="Tran Van P."/>
        </authorList>
    </citation>
    <scope>NUCLEOTIDE SEQUENCE</scope>
</reference>
<organism evidence="3">
    <name type="scientific">Timema poppense</name>
    <name type="common">Walking stick</name>
    <dbReference type="NCBI Taxonomy" id="170557"/>
    <lineage>
        <taxon>Eukaryota</taxon>
        <taxon>Metazoa</taxon>
        <taxon>Ecdysozoa</taxon>
        <taxon>Arthropoda</taxon>
        <taxon>Hexapoda</taxon>
        <taxon>Insecta</taxon>
        <taxon>Pterygota</taxon>
        <taxon>Neoptera</taxon>
        <taxon>Polyneoptera</taxon>
        <taxon>Phasmatodea</taxon>
        <taxon>Timematodea</taxon>
        <taxon>Timematoidea</taxon>
        <taxon>Timematidae</taxon>
        <taxon>Timema</taxon>
    </lineage>
</organism>
<dbReference type="GO" id="GO:2000786">
    <property type="term" value="P:positive regulation of autophagosome assembly"/>
    <property type="evidence" value="ECO:0007669"/>
    <property type="project" value="TreeGrafter"/>
</dbReference>
<dbReference type="GO" id="GO:0015031">
    <property type="term" value="P:protein transport"/>
    <property type="evidence" value="ECO:0007669"/>
    <property type="project" value="InterPro"/>
</dbReference>
<feature type="compositionally biased region" description="Acidic residues" evidence="1">
    <location>
        <begin position="1"/>
        <end position="12"/>
    </location>
</feature>
<dbReference type="PANTHER" id="PTHR46596">
    <property type="entry name" value="SORTING NEXIN-4"/>
    <property type="match status" value="1"/>
</dbReference>
<dbReference type="SMART" id="SM00312">
    <property type="entry name" value="PX"/>
    <property type="match status" value="1"/>
</dbReference>
<dbReference type="EMBL" id="OD005159">
    <property type="protein sequence ID" value="CAD7411139.1"/>
    <property type="molecule type" value="Genomic_DNA"/>
</dbReference>
<evidence type="ECO:0000256" key="1">
    <source>
        <dbReference type="SAM" id="MobiDB-lite"/>
    </source>
</evidence>
<dbReference type="Gene3D" id="3.30.1520.10">
    <property type="entry name" value="Phox-like domain"/>
    <property type="match status" value="1"/>
</dbReference>
<dbReference type="AlphaFoldDB" id="A0A7R9DC82"/>